<feature type="transmembrane region" description="Helical" evidence="1">
    <location>
        <begin position="76"/>
        <end position="94"/>
    </location>
</feature>
<dbReference type="RefSeq" id="WP_187000971.1">
    <property type="nucleotide sequence ID" value="NZ_CP060414.2"/>
</dbReference>
<reference evidence="2" key="1">
    <citation type="submission" date="2024-06" db="EMBL/GenBank/DDBJ databases">
        <title>Complete Genome Sequence of mouse commensal type strain Neisseria musculi.</title>
        <authorList>
            <person name="Thapa E."/>
            <person name="Aluvathingal J."/>
            <person name="Nadendla S."/>
            <person name="Mehta A."/>
            <person name="Tettelin H."/>
            <person name="Weyand N.J."/>
        </authorList>
    </citation>
    <scope>NUCLEOTIDE SEQUENCE</scope>
    <source>
        <strain evidence="2">NW831</strain>
    </source>
</reference>
<feature type="transmembrane region" description="Helical" evidence="1">
    <location>
        <begin position="50"/>
        <end position="69"/>
    </location>
</feature>
<keyword evidence="1" id="KW-0472">Membrane</keyword>
<dbReference type="Proteomes" id="UP000516412">
    <property type="component" value="Chromosome"/>
</dbReference>
<gene>
    <name evidence="2" type="ORF">H7A79_0475</name>
</gene>
<name>A0A7H1MFH7_9NEIS</name>
<keyword evidence="1" id="KW-1133">Transmembrane helix</keyword>
<keyword evidence="3" id="KW-1185">Reference proteome</keyword>
<proteinExistence type="predicted"/>
<dbReference type="EMBL" id="CP060414">
    <property type="protein sequence ID" value="QNT60392.1"/>
    <property type="molecule type" value="Genomic_DNA"/>
</dbReference>
<protein>
    <submittedName>
        <fullName evidence="2">Membrane protein</fullName>
    </submittedName>
</protein>
<dbReference type="KEGG" id="nmus:H7A79_0475"/>
<evidence type="ECO:0000313" key="3">
    <source>
        <dbReference type="Proteomes" id="UP000516412"/>
    </source>
</evidence>
<keyword evidence="1" id="KW-0812">Transmembrane</keyword>
<feature type="transmembrane region" description="Helical" evidence="1">
    <location>
        <begin position="21"/>
        <end position="38"/>
    </location>
</feature>
<feature type="transmembrane region" description="Helical" evidence="1">
    <location>
        <begin position="114"/>
        <end position="135"/>
    </location>
</feature>
<evidence type="ECO:0000313" key="2">
    <source>
        <dbReference type="EMBL" id="QNT60392.1"/>
    </source>
</evidence>
<evidence type="ECO:0000256" key="1">
    <source>
        <dbReference type="SAM" id="Phobius"/>
    </source>
</evidence>
<sequence>MDHNDVRKGILQAKLIEDTSGLLWAEMLFAPLLLAVTAERLDIFPDPTGGLLVFLGVGFFSFVFFLWCSWHSRPRFWMAVFFSCIWAYAFWWLFGLISDDKPFSEYPSLSHFLVYYGLRSIPSVIIFIITMIAHFSDFQWMDDVSS</sequence>
<organism evidence="2 3">
    <name type="scientific">Neisseria musculi</name>
    <dbReference type="NCBI Taxonomy" id="1815583"/>
    <lineage>
        <taxon>Bacteria</taxon>
        <taxon>Pseudomonadati</taxon>
        <taxon>Pseudomonadota</taxon>
        <taxon>Betaproteobacteria</taxon>
        <taxon>Neisseriales</taxon>
        <taxon>Neisseriaceae</taxon>
        <taxon>Neisseria</taxon>
    </lineage>
</organism>
<accession>A0A7H1MFH7</accession>
<dbReference type="AlphaFoldDB" id="A0A7H1MFH7"/>